<dbReference type="AlphaFoldDB" id="F3N9Q5"/>
<reference evidence="1 2" key="1">
    <citation type="journal article" date="2011" name="J. Bacteriol.">
        <title>Draft genome sequence of the marine bacterium Streptomyces griseoaurantiacus M045, which produces novel manumycin-type antibiotics with a pABA core component.</title>
        <authorList>
            <person name="Li F."/>
            <person name="Jiang P."/>
            <person name="Zheng H."/>
            <person name="Wang S."/>
            <person name="Zhao G."/>
            <person name="Qin S."/>
            <person name="Liu Z."/>
        </authorList>
    </citation>
    <scope>NUCLEOTIDE SEQUENCE [LARGE SCALE GENOMIC DNA]</scope>
    <source>
        <strain evidence="1 2">M045</strain>
    </source>
</reference>
<proteinExistence type="predicted"/>
<dbReference type="STRING" id="996637.SGM_0089"/>
<dbReference type="Proteomes" id="UP000003022">
    <property type="component" value="Unassembled WGS sequence"/>
</dbReference>
<comment type="caution">
    <text evidence="1">The sequence shown here is derived from an EMBL/GenBank/DDBJ whole genome shotgun (WGS) entry which is preliminary data.</text>
</comment>
<evidence type="ECO:0000313" key="1">
    <source>
        <dbReference type="EMBL" id="EGG49749.1"/>
    </source>
</evidence>
<organism evidence="1 2">
    <name type="scientific">Streptomyces griseoaurantiacus M045</name>
    <dbReference type="NCBI Taxonomy" id="996637"/>
    <lineage>
        <taxon>Bacteria</taxon>
        <taxon>Bacillati</taxon>
        <taxon>Actinomycetota</taxon>
        <taxon>Actinomycetes</taxon>
        <taxon>Kitasatosporales</taxon>
        <taxon>Streptomycetaceae</taxon>
        <taxon>Streptomyces</taxon>
        <taxon>Streptomyces aurantiacus group</taxon>
    </lineage>
</organism>
<accession>F3N9Q5</accession>
<sequence length="38" mass="3831">MERTVRATGRRGAGFTAVLLGAARPVRPGGAPGTAVPR</sequence>
<protein>
    <submittedName>
        <fullName evidence="1">Uncharacterized protein</fullName>
    </submittedName>
</protein>
<dbReference type="EMBL" id="AEYX01000001">
    <property type="protein sequence ID" value="EGG49749.1"/>
    <property type="molecule type" value="Genomic_DNA"/>
</dbReference>
<evidence type="ECO:0000313" key="2">
    <source>
        <dbReference type="Proteomes" id="UP000003022"/>
    </source>
</evidence>
<keyword evidence="2" id="KW-1185">Reference proteome</keyword>
<gene>
    <name evidence="1" type="ORF">SGM_0089</name>
</gene>
<name>F3N9Q5_9ACTN</name>